<dbReference type="OrthoDB" id="2595178at2759"/>
<gene>
    <name evidence="1" type="ORF">BS47DRAFT_1471381</name>
</gene>
<evidence type="ECO:0000313" key="2">
    <source>
        <dbReference type="Proteomes" id="UP000886523"/>
    </source>
</evidence>
<protein>
    <submittedName>
        <fullName evidence="1">Uncharacterized protein</fullName>
    </submittedName>
</protein>
<dbReference type="EMBL" id="MU129006">
    <property type="protein sequence ID" value="KAF9511024.1"/>
    <property type="molecule type" value="Genomic_DNA"/>
</dbReference>
<evidence type="ECO:0000313" key="1">
    <source>
        <dbReference type="EMBL" id="KAF9511024.1"/>
    </source>
</evidence>
<reference evidence="1" key="1">
    <citation type="journal article" date="2020" name="Nat. Commun.">
        <title>Large-scale genome sequencing of mycorrhizal fungi provides insights into the early evolution of symbiotic traits.</title>
        <authorList>
            <person name="Miyauchi S."/>
            <person name="Kiss E."/>
            <person name="Kuo A."/>
            <person name="Drula E."/>
            <person name="Kohler A."/>
            <person name="Sanchez-Garcia M."/>
            <person name="Morin E."/>
            <person name="Andreopoulos B."/>
            <person name="Barry K.W."/>
            <person name="Bonito G."/>
            <person name="Buee M."/>
            <person name="Carver A."/>
            <person name="Chen C."/>
            <person name="Cichocki N."/>
            <person name="Clum A."/>
            <person name="Culley D."/>
            <person name="Crous P.W."/>
            <person name="Fauchery L."/>
            <person name="Girlanda M."/>
            <person name="Hayes R.D."/>
            <person name="Keri Z."/>
            <person name="LaButti K."/>
            <person name="Lipzen A."/>
            <person name="Lombard V."/>
            <person name="Magnuson J."/>
            <person name="Maillard F."/>
            <person name="Murat C."/>
            <person name="Nolan M."/>
            <person name="Ohm R.A."/>
            <person name="Pangilinan J."/>
            <person name="Pereira M.F."/>
            <person name="Perotto S."/>
            <person name="Peter M."/>
            <person name="Pfister S."/>
            <person name="Riley R."/>
            <person name="Sitrit Y."/>
            <person name="Stielow J.B."/>
            <person name="Szollosi G."/>
            <person name="Zifcakova L."/>
            <person name="Stursova M."/>
            <person name="Spatafora J.W."/>
            <person name="Tedersoo L."/>
            <person name="Vaario L.M."/>
            <person name="Yamada A."/>
            <person name="Yan M."/>
            <person name="Wang P."/>
            <person name="Xu J."/>
            <person name="Bruns T."/>
            <person name="Baldrian P."/>
            <person name="Vilgalys R."/>
            <person name="Dunand C."/>
            <person name="Henrissat B."/>
            <person name="Grigoriev I.V."/>
            <person name="Hibbett D."/>
            <person name="Nagy L.G."/>
            <person name="Martin F.M."/>
        </authorList>
    </citation>
    <scope>NUCLEOTIDE SEQUENCE</scope>
    <source>
        <strain evidence="1">UP504</strain>
    </source>
</reference>
<proteinExistence type="predicted"/>
<keyword evidence="2" id="KW-1185">Reference proteome</keyword>
<accession>A0A9P6AS39</accession>
<organism evidence="1 2">
    <name type="scientific">Hydnum rufescens UP504</name>
    <dbReference type="NCBI Taxonomy" id="1448309"/>
    <lineage>
        <taxon>Eukaryota</taxon>
        <taxon>Fungi</taxon>
        <taxon>Dikarya</taxon>
        <taxon>Basidiomycota</taxon>
        <taxon>Agaricomycotina</taxon>
        <taxon>Agaricomycetes</taxon>
        <taxon>Cantharellales</taxon>
        <taxon>Hydnaceae</taxon>
        <taxon>Hydnum</taxon>
    </lineage>
</organism>
<comment type="caution">
    <text evidence="1">The sequence shown here is derived from an EMBL/GenBank/DDBJ whole genome shotgun (WGS) entry which is preliminary data.</text>
</comment>
<name>A0A9P6AS39_9AGAM</name>
<dbReference type="AlphaFoldDB" id="A0A9P6AS39"/>
<sequence length="475" mass="53237">MAYTTLETVVRTYSSSIDALAHRHHRHPVQDTHFAGAILLNPARRSGARLVLCPLLPPPLPKADLPSEIWARCLHFAMDLTIERAILDQSRLAWLEQCRRDLLCVSKTFRSLASPILYGCIRLVTLRGLESLHSVVFTADQQWDSLRRIPFSTPGRWIQTLDISSFSSSLDTRSAKLRADTLLSSLFRLTPFLSTLLLDPKMVLSGRAMRALAEGCGGRIRVLRGLSAGLDFGSMPPSQFLVARDPLTALVRICRFLEVLEVFGPGQTQDEESFLQTQTTHELTHEAIVLNRLHTLTLHGIPQSPLFFALLNSALPSLTRLTMTIYPSRLMPSHSALFLAAHGESIESLILPTPPDWPPPDYASYNPSQTSANSPESLLHILPHLVRLNLPFPLPPLLLIPPPRVLVPTRYARFSSPGQYHLSSHSLLKWRTKTLKRDLQSRRHVIQTQHKVRHDKALDPCKRWYGPSPNGCGAM</sequence>
<dbReference type="Proteomes" id="UP000886523">
    <property type="component" value="Unassembled WGS sequence"/>
</dbReference>